<dbReference type="InterPro" id="IPR001584">
    <property type="entry name" value="Integrase_cat-core"/>
</dbReference>
<dbReference type="Gene3D" id="1.10.340.70">
    <property type="match status" value="1"/>
</dbReference>
<keyword evidence="1" id="KW-1133">Transmembrane helix</keyword>
<dbReference type="InterPro" id="IPR036397">
    <property type="entry name" value="RNaseH_sf"/>
</dbReference>
<accession>A0A922L6K2</accession>
<dbReference type="EMBL" id="ASGP02000002">
    <property type="protein sequence ID" value="KAH9521799.1"/>
    <property type="molecule type" value="Genomic_DNA"/>
</dbReference>
<dbReference type="Proteomes" id="UP000790347">
    <property type="component" value="Unassembled WGS sequence"/>
</dbReference>
<evidence type="ECO:0000256" key="1">
    <source>
        <dbReference type="SAM" id="Phobius"/>
    </source>
</evidence>
<keyword evidence="4" id="KW-1185">Reference proteome</keyword>
<dbReference type="PROSITE" id="PS50994">
    <property type="entry name" value="INTEGRASE"/>
    <property type="match status" value="1"/>
</dbReference>
<dbReference type="Pfam" id="PF17921">
    <property type="entry name" value="Integrase_H2C2"/>
    <property type="match status" value="1"/>
</dbReference>
<keyword evidence="1" id="KW-0812">Transmembrane</keyword>
<reference evidence="3" key="1">
    <citation type="submission" date="2013-05" db="EMBL/GenBank/DDBJ databases">
        <authorList>
            <person name="Yim A.K.Y."/>
            <person name="Chan T.F."/>
            <person name="Ji K.M."/>
            <person name="Liu X.Y."/>
            <person name="Zhou J.W."/>
            <person name="Li R.Q."/>
            <person name="Yang K.Y."/>
            <person name="Li J."/>
            <person name="Li M."/>
            <person name="Law P.T.W."/>
            <person name="Wu Y.L."/>
            <person name="Cai Z.L."/>
            <person name="Qin H."/>
            <person name="Bao Y."/>
            <person name="Leung R.K.K."/>
            <person name="Ng P.K.S."/>
            <person name="Zou J."/>
            <person name="Zhong X.J."/>
            <person name="Ran P.X."/>
            <person name="Zhong N.S."/>
            <person name="Liu Z.G."/>
            <person name="Tsui S.K.W."/>
        </authorList>
    </citation>
    <scope>NUCLEOTIDE SEQUENCE</scope>
    <source>
        <strain evidence="3">Derf</strain>
        <tissue evidence="3">Whole organism</tissue>
    </source>
</reference>
<sequence length="737" mass="86382">MDRCVPSNGEIHGFSDASTSAYGYVVFLKKDDEFHYLFGKSKHINGHRNPADLFSRIVDTKQFLKLFRFRINSNEFDFSDANLFNVYRISSIAIKNFDYQNSVDDFEKLKSMDQIIDFVKKLLPTGNTANDRWNLIHRLAQYGHDLEEIKLPFIPGEIITIKTRDPNFCPIWIPKQSCLTQALIKEHHESTMHGGIRTTMASIQSKYHIQNLYRLVKKYVFYCEFCRKEKRKPIIQPFAPLPSTRTNFAAPFEAICVDFFGPLHYRNNKKFYGLIVTCLVTRMIKIEIVNSMNANVTLTALNNIFLRCGTPLVIYSDNGTSFVRCNKEIQKFFDHLQKISEVDNRRIEWKFSPPNAPWYNGTAERLIAVVKRCLRTLDNEFKSIEDAHNMFLKIESIINNRPIIQNDERWISPFELAYGRKQEPLIKNDLEIGPNNNWLNHLSNIRKKFEKFWKHQYLASLIQSNPPSPTDININDLVLVPSEFRKRKDWPIAKITEAIKSSDGVVRAVKIKFLDNNNEFIRPTNGLVLLKFVCSIVGRAELLSAIFYLSSILLWDYSENSTSTITRTLKSFTNESNYNQDEKQSQLLSSYRWWCLWSQLQLFIDKYHRLLSIIMALFGFLCKEQAIFVLIYLAINHLFINNNNNNNNDYDHHHHHDNKIIRQRYQQQQQQRRRKHRSIFTSLSSSSSINYGSSSLPLMIIMTRTKLRIIIILAAVFIIATYIRFIMMDYSLPIFNR</sequence>
<evidence type="ECO:0000313" key="4">
    <source>
        <dbReference type="Proteomes" id="UP000790347"/>
    </source>
</evidence>
<feature type="transmembrane region" description="Helical" evidence="1">
    <location>
        <begin position="610"/>
        <end position="635"/>
    </location>
</feature>
<dbReference type="Gene3D" id="3.30.420.10">
    <property type="entry name" value="Ribonuclease H-like superfamily/Ribonuclease H"/>
    <property type="match status" value="1"/>
</dbReference>
<reference evidence="3" key="2">
    <citation type="journal article" date="2022" name="Res Sq">
        <title>Comparative Genomics Reveals Insights into the Divergent Evolution of Astigmatic Mites and Household Pest Adaptations.</title>
        <authorList>
            <person name="Xiong Q."/>
            <person name="Wan A.T.-Y."/>
            <person name="Liu X.-Y."/>
            <person name="Fung C.S.-H."/>
            <person name="Xiao X."/>
            <person name="Malainual N."/>
            <person name="Hou J."/>
            <person name="Wang L."/>
            <person name="Wang M."/>
            <person name="Yang K."/>
            <person name="Cui Y."/>
            <person name="Leung E."/>
            <person name="Nong W."/>
            <person name="Shin S.-K."/>
            <person name="Au S."/>
            <person name="Jeong K.Y."/>
            <person name="Chew F.T."/>
            <person name="Hui J."/>
            <person name="Leung T.F."/>
            <person name="Tungtrongchitr A."/>
            <person name="Zhong N."/>
            <person name="Liu Z."/>
            <person name="Tsui S."/>
        </authorList>
    </citation>
    <scope>NUCLEOTIDE SEQUENCE</scope>
    <source>
        <strain evidence="3">Derf</strain>
        <tissue evidence="3">Whole organism</tissue>
    </source>
</reference>
<protein>
    <recommendedName>
        <fullName evidence="2">Integrase catalytic domain-containing protein</fullName>
    </recommendedName>
</protein>
<dbReference type="AlphaFoldDB" id="A0A922L6K2"/>
<keyword evidence="1" id="KW-0472">Membrane</keyword>
<dbReference type="PANTHER" id="PTHR47331">
    <property type="entry name" value="PHD-TYPE DOMAIN-CONTAINING PROTEIN"/>
    <property type="match status" value="1"/>
</dbReference>
<gene>
    <name evidence="3" type="ORF">DERF_005426</name>
</gene>
<dbReference type="GO" id="GO:0003676">
    <property type="term" value="F:nucleic acid binding"/>
    <property type="evidence" value="ECO:0007669"/>
    <property type="project" value="InterPro"/>
</dbReference>
<evidence type="ECO:0000313" key="3">
    <source>
        <dbReference type="EMBL" id="KAH9521799.1"/>
    </source>
</evidence>
<evidence type="ECO:0000259" key="2">
    <source>
        <dbReference type="PROSITE" id="PS50994"/>
    </source>
</evidence>
<name>A0A922L6K2_DERFA</name>
<dbReference type="InterPro" id="IPR012337">
    <property type="entry name" value="RNaseH-like_sf"/>
</dbReference>
<proteinExistence type="predicted"/>
<dbReference type="GO" id="GO:0015074">
    <property type="term" value="P:DNA integration"/>
    <property type="evidence" value="ECO:0007669"/>
    <property type="project" value="InterPro"/>
</dbReference>
<dbReference type="InterPro" id="IPR041588">
    <property type="entry name" value="Integrase_H2C2"/>
</dbReference>
<feature type="transmembrane region" description="Helical" evidence="1">
    <location>
        <begin position="707"/>
        <end position="727"/>
    </location>
</feature>
<comment type="caution">
    <text evidence="3">The sequence shown here is derived from an EMBL/GenBank/DDBJ whole genome shotgun (WGS) entry which is preliminary data.</text>
</comment>
<organism evidence="3 4">
    <name type="scientific">Dermatophagoides farinae</name>
    <name type="common">American house dust mite</name>
    <dbReference type="NCBI Taxonomy" id="6954"/>
    <lineage>
        <taxon>Eukaryota</taxon>
        <taxon>Metazoa</taxon>
        <taxon>Ecdysozoa</taxon>
        <taxon>Arthropoda</taxon>
        <taxon>Chelicerata</taxon>
        <taxon>Arachnida</taxon>
        <taxon>Acari</taxon>
        <taxon>Acariformes</taxon>
        <taxon>Sarcoptiformes</taxon>
        <taxon>Astigmata</taxon>
        <taxon>Psoroptidia</taxon>
        <taxon>Analgoidea</taxon>
        <taxon>Pyroglyphidae</taxon>
        <taxon>Dermatophagoidinae</taxon>
        <taxon>Dermatophagoides</taxon>
    </lineage>
</organism>
<dbReference type="Pfam" id="PF18701">
    <property type="entry name" value="DUF5641"/>
    <property type="match status" value="1"/>
</dbReference>
<dbReference type="SUPFAM" id="SSF53098">
    <property type="entry name" value="Ribonuclease H-like"/>
    <property type="match status" value="1"/>
</dbReference>
<dbReference type="InterPro" id="IPR040676">
    <property type="entry name" value="DUF5641"/>
</dbReference>
<feature type="domain" description="Integrase catalytic" evidence="2">
    <location>
        <begin position="247"/>
        <end position="421"/>
    </location>
</feature>